<dbReference type="OrthoDB" id="4295522at2"/>
<proteinExistence type="predicted"/>
<evidence type="ECO:0000259" key="1">
    <source>
        <dbReference type="Pfam" id="PF12867"/>
    </source>
</evidence>
<dbReference type="InterPro" id="IPR024775">
    <property type="entry name" value="DinB-like"/>
</dbReference>
<evidence type="ECO:0000313" key="3">
    <source>
        <dbReference type="Proteomes" id="UP000324233"/>
    </source>
</evidence>
<dbReference type="Gene3D" id="1.20.120.450">
    <property type="entry name" value="dinb family like domain"/>
    <property type="match status" value="1"/>
</dbReference>
<dbReference type="EMBL" id="CP042997">
    <property type="protein sequence ID" value="QEH37144.1"/>
    <property type="molecule type" value="Genomic_DNA"/>
</dbReference>
<gene>
    <name evidence="2" type="ORF">OJF2_57310</name>
</gene>
<organism evidence="2 3">
    <name type="scientific">Aquisphaera giovannonii</name>
    <dbReference type="NCBI Taxonomy" id="406548"/>
    <lineage>
        <taxon>Bacteria</taxon>
        <taxon>Pseudomonadati</taxon>
        <taxon>Planctomycetota</taxon>
        <taxon>Planctomycetia</taxon>
        <taxon>Isosphaerales</taxon>
        <taxon>Isosphaeraceae</taxon>
        <taxon>Aquisphaera</taxon>
    </lineage>
</organism>
<dbReference type="Pfam" id="PF12867">
    <property type="entry name" value="DinB_2"/>
    <property type="match status" value="1"/>
</dbReference>
<dbReference type="RefSeq" id="WP_148596745.1">
    <property type="nucleotide sequence ID" value="NZ_CP042997.1"/>
</dbReference>
<feature type="domain" description="DinB-like" evidence="1">
    <location>
        <begin position="11"/>
        <end position="146"/>
    </location>
</feature>
<dbReference type="InterPro" id="IPR034660">
    <property type="entry name" value="DinB/YfiT-like"/>
</dbReference>
<protein>
    <submittedName>
        <fullName evidence="2">DinB superfamily protein</fullName>
    </submittedName>
</protein>
<reference evidence="2 3" key="1">
    <citation type="submission" date="2019-08" db="EMBL/GenBank/DDBJ databases">
        <title>Deep-cultivation of Planctomycetes and their phenomic and genomic characterization uncovers novel biology.</title>
        <authorList>
            <person name="Wiegand S."/>
            <person name="Jogler M."/>
            <person name="Boedeker C."/>
            <person name="Pinto D."/>
            <person name="Vollmers J."/>
            <person name="Rivas-Marin E."/>
            <person name="Kohn T."/>
            <person name="Peeters S.H."/>
            <person name="Heuer A."/>
            <person name="Rast P."/>
            <person name="Oberbeckmann S."/>
            <person name="Bunk B."/>
            <person name="Jeske O."/>
            <person name="Meyerdierks A."/>
            <person name="Storesund J.E."/>
            <person name="Kallscheuer N."/>
            <person name="Luecker S."/>
            <person name="Lage O.M."/>
            <person name="Pohl T."/>
            <person name="Merkel B.J."/>
            <person name="Hornburger P."/>
            <person name="Mueller R.-W."/>
            <person name="Bruemmer F."/>
            <person name="Labrenz M."/>
            <person name="Spormann A.M."/>
            <person name="Op den Camp H."/>
            <person name="Overmann J."/>
            <person name="Amann R."/>
            <person name="Jetten M.S.M."/>
            <person name="Mascher T."/>
            <person name="Medema M.H."/>
            <person name="Devos D.P."/>
            <person name="Kaster A.-K."/>
            <person name="Ovreas L."/>
            <person name="Rohde M."/>
            <person name="Galperin M.Y."/>
            <person name="Jogler C."/>
        </authorList>
    </citation>
    <scope>NUCLEOTIDE SEQUENCE [LARGE SCALE GENOMIC DNA]</scope>
    <source>
        <strain evidence="2 3">OJF2</strain>
    </source>
</reference>
<keyword evidence="3" id="KW-1185">Reference proteome</keyword>
<dbReference type="AlphaFoldDB" id="A0A5B9WA60"/>
<dbReference type="Proteomes" id="UP000324233">
    <property type="component" value="Chromosome"/>
</dbReference>
<dbReference type="SUPFAM" id="SSF109854">
    <property type="entry name" value="DinB/YfiT-like putative metalloenzymes"/>
    <property type="match status" value="1"/>
</dbReference>
<dbReference type="KEGG" id="agv:OJF2_57310"/>
<accession>A0A5B9WA60</accession>
<name>A0A5B9WA60_9BACT</name>
<sequence length="166" mass="18778">MTPDKSLLMLLDCVRDKTLNELKDLDDRHARWAPPGLQNSCLWHAGHAYFVTEFLTMKALGKEPKLPANWLKIFSWESNPAHTAPESWPPLDDIREALIEQHARLREVYAGLSPEALDAPDAGNPSRTVRYAILRALQDEARHSGEVTLLRKMMRKTFVVPSPSLG</sequence>
<evidence type="ECO:0000313" key="2">
    <source>
        <dbReference type="EMBL" id="QEH37144.1"/>
    </source>
</evidence>